<dbReference type="CDD" id="cd05829">
    <property type="entry name" value="Sortase_F"/>
    <property type="match status" value="1"/>
</dbReference>
<gene>
    <name evidence="3" type="ORF">GCM10010918_11320</name>
</gene>
<dbReference type="EMBL" id="BMHY01000002">
    <property type="protein sequence ID" value="GGG59855.1"/>
    <property type="molecule type" value="Genomic_DNA"/>
</dbReference>
<dbReference type="SUPFAM" id="SSF63817">
    <property type="entry name" value="Sortase"/>
    <property type="match status" value="1"/>
</dbReference>
<evidence type="ECO:0008006" key="5">
    <source>
        <dbReference type="Google" id="ProtNLM"/>
    </source>
</evidence>
<evidence type="ECO:0000313" key="4">
    <source>
        <dbReference type="Proteomes" id="UP000600247"/>
    </source>
</evidence>
<dbReference type="AlphaFoldDB" id="A0A917GXS9"/>
<keyword evidence="1" id="KW-0378">Hydrolase</keyword>
<sequence>MDIPQSTDKVGFLSTGILPGATGNAVMDGHVDSYTGPAVFFRLKKLKPGDEVLIRNKSGRVLQFNVESVETFKTADAPVQKIFGPADGAHLNLITCTGKYSRSKKEHEARLVVFTKLQEVRYGQ</sequence>
<feature type="active site" description="Acyl-thioester intermediate" evidence="2">
    <location>
        <position position="96"/>
    </location>
</feature>
<comment type="caution">
    <text evidence="3">The sequence shown here is derived from an EMBL/GenBank/DDBJ whole genome shotgun (WGS) entry which is preliminary data.</text>
</comment>
<dbReference type="GO" id="GO:0016787">
    <property type="term" value="F:hydrolase activity"/>
    <property type="evidence" value="ECO:0007669"/>
    <property type="project" value="UniProtKB-KW"/>
</dbReference>
<dbReference type="InterPro" id="IPR042001">
    <property type="entry name" value="Sortase_F"/>
</dbReference>
<reference evidence="3 4" key="1">
    <citation type="journal article" date="2014" name="Int. J. Syst. Evol. Microbiol.">
        <title>Complete genome sequence of Corynebacterium casei LMG S-19264T (=DSM 44701T), isolated from a smear-ripened cheese.</title>
        <authorList>
            <consortium name="US DOE Joint Genome Institute (JGI-PGF)"/>
            <person name="Walter F."/>
            <person name="Albersmeier A."/>
            <person name="Kalinowski J."/>
            <person name="Ruckert C."/>
        </authorList>
    </citation>
    <scope>NUCLEOTIDE SEQUENCE [LARGE SCALE GENOMIC DNA]</scope>
    <source>
        <strain evidence="3 4">CGMCC 1.15286</strain>
    </source>
</reference>
<dbReference type="Pfam" id="PF04203">
    <property type="entry name" value="Sortase"/>
    <property type="match status" value="1"/>
</dbReference>
<evidence type="ECO:0000313" key="3">
    <source>
        <dbReference type="EMBL" id="GGG59855.1"/>
    </source>
</evidence>
<accession>A0A917GXS9</accession>
<protein>
    <recommendedName>
        <fullName evidence="5">Class F sortase</fullName>
    </recommendedName>
</protein>
<dbReference type="Proteomes" id="UP000600247">
    <property type="component" value="Unassembled WGS sequence"/>
</dbReference>
<name>A0A917GXS9_9BACL</name>
<feature type="active site" description="Proton donor/acceptor" evidence="2">
    <location>
        <position position="30"/>
    </location>
</feature>
<proteinExistence type="predicted"/>
<dbReference type="InterPro" id="IPR023365">
    <property type="entry name" value="Sortase_dom-sf"/>
</dbReference>
<evidence type="ECO:0000256" key="2">
    <source>
        <dbReference type="PIRSR" id="PIRSR605754-1"/>
    </source>
</evidence>
<dbReference type="InterPro" id="IPR005754">
    <property type="entry name" value="Sortase"/>
</dbReference>
<organism evidence="3 4">
    <name type="scientific">Paenibacillus radicis</name>
    <name type="common">ex Gao et al. 2016</name>
    <dbReference type="NCBI Taxonomy" id="1737354"/>
    <lineage>
        <taxon>Bacteria</taxon>
        <taxon>Bacillati</taxon>
        <taxon>Bacillota</taxon>
        <taxon>Bacilli</taxon>
        <taxon>Bacillales</taxon>
        <taxon>Paenibacillaceae</taxon>
        <taxon>Paenibacillus</taxon>
    </lineage>
</organism>
<evidence type="ECO:0000256" key="1">
    <source>
        <dbReference type="ARBA" id="ARBA00022801"/>
    </source>
</evidence>
<dbReference type="Gene3D" id="2.40.260.10">
    <property type="entry name" value="Sortase"/>
    <property type="match status" value="1"/>
</dbReference>
<keyword evidence="4" id="KW-1185">Reference proteome</keyword>